<reference evidence="1" key="1">
    <citation type="submission" date="2018-05" db="EMBL/GenBank/DDBJ databases">
        <authorList>
            <person name="Lanie J.A."/>
            <person name="Ng W.-L."/>
            <person name="Kazmierczak K.M."/>
            <person name="Andrzejewski T.M."/>
            <person name="Davidsen T.M."/>
            <person name="Wayne K.J."/>
            <person name="Tettelin H."/>
            <person name="Glass J.I."/>
            <person name="Rusch D."/>
            <person name="Podicherti R."/>
            <person name="Tsui H.-C.T."/>
            <person name="Winkler M.E."/>
        </authorList>
    </citation>
    <scope>NUCLEOTIDE SEQUENCE</scope>
</reference>
<protein>
    <submittedName>
        <fullName evidence="1">Uncharacterized protein</fullName>
    </submittedName>
</protein>
<sequence>MLNTNLCSMVYAPFSSEFESSTAGLVDLGSLTRLPFSSIMPSLNASVSLNGVVSNLRNR</sequence>
<proteinExistence type="predicted"/>
<accession>A0A381YYH7</accession>
<evidence type="ECO:0000313" key="1">
    <source>
        <dbReference type="EMBL" id="SVA81517.1"/>
    </source>
</evidence>
<name>A0A381YYH7_9ZZZZ</name>
<gene>
    <name evidence="1" type="ORF">METZ01_LOCUS134371</name>
</gene>
<dbReference type="EMBL" id="UINC01019270">
    <property type="protein sequence ID" value="SVA81517.1"/>
    <property type="molecule type" value="Genomic_DNA"/>
</dbReference>
<organism evidence="1">
    <name type="scientific">marine metagenome</name>
    <dbReference type="NCBI Taxonomy" id="408172"/>
    <lineage>
        <taxon>unclassified sequences</taxon>
        <taxon>metagenomes</taxon>
        <taxon>ecological metagenomes</taxon>
    </lineage>
</organism>
<dbReference type="AlphaFoldDB" id="A0A381YYH7"/>